<evidence type="ECO:0000313" key="1">
    <source>
        <dbReference type="EMBL" id="MBD3862773.1"/>
    </source>
</evidence>
<gene>
    <name evidence="1" type="ORF">IEG06_04870</name>
</gene>
<name>A0ABR8LTR2_9FLAO</name>
<reference evidence="1 2" key="1">
    <citation type="submission" date="2020-09" db="EMBL/GenBank/DDBJ databases">
        <title>Bacillus nautilus sp. nov., Chryseoglobus crepusculi sp. nov, and Psychrobacter noctis sp. nov., isolated from deep-sea sponges from the equatorial Atlantic.</title>
        <authorList>
            <person name="Stennett H.L."/>
            <person name="Williams S.E."/>
        </authorList>
    </citation>
    <scope>NUCLEOTIDE SEQUENCE [LARGE SCALE GENOMIC DNA]</scope>
    <source>
        <strain evidence="1 2">28M-24</strain>
    </source>
</reference>
<proteinExistence type="predicted"/>
<sequence length="165" mass="18562">MNFSKKNQNHVIKSKFNVSKKSILIIATLVLGLINLNATNLITNPNSTTSIKLTKDELITVYDWTVVTTNGIFSGTATTLFEAKKRSNLVGQNEIVLERKITHYVVLKSEVFKTERRVYFWEVKSEKGHAKGYATSEAYAKQMIRLVAEGDIISHKIIASGNKKE</sequence>
<organism evidence="1 2">
    <name type="scientific">Olleya marilimosa</name>
    <dbReference type="NCBI Taxonomy" id="272164"/>
    <lineage>
        <taxon>Bacteria</taxon>
        <taxon>Pseudomonadati</taxon>
        <taxon>Bacteroidota</taxon>
        <taxon>Flavobacteriia</taxon>
        <taxon>Flavobacteriales</taxon>
        <taxon>Flavobacteriaceae</taxon>
    </lineage>
</organism>
<comment type="caution">
    <text evidence="1">The sequence shown here is derived from an EMBL/GenBank/DDBJ whole genome shotgun (WGS) entry which is preliminary data.</text>
</comment>
<protein>
    <recommendedName>
        <fullName evidence="3">DUF1508 domain-containing protein</fullName>
    </recommendedName>
</protein>
<dbReference type="Proteomes" id="UP000627521">
    <property type="component" value="Unassembled WGS sequence"/>
</dbReference>
<evidence type="ECO:0000313" key="2">
    <source>
        <dbReference type="Proteomes" id="UP000627521"/>
    </source>
</evidence>
<dbReference type="EMBL" id="JACXXH010000002">
    <property type="protein sequence ID" value="MBD3862773.1"/>
    <property type="molecule type" value="Genomic_DNA"/>
</dbReference>
<keyword evidence="2" id="KW-1185">Reference proteome</keyword>
<evidence type="ECO:0008006" key="3">
    <source>
        <dbReference type="Google" id="ProtNLM"/>
    </source>
</evidence>
<dbReference type="RefSeq" id="WP_191101058.1">
    <property type="nucleotide sequence ID" value="NZ_JACXXH010000002.1"/>
</dbReference>
<accession>A0ABR8LTR2</accession>